<dbReference type="Proteomes" id="UP001501231">
    <property type="component" value="Unassembled WGS sequence"/>
</dbReference>
<comment type="caution">
    <text evidence="3">The sequence shown here is derived from an EMBL/GenBank/DDBJ whole genome shotgun (WGS) entry which is preliminary data.</text>
</comment>
<reference evidence="3 4" key="1">
    <citation type="journal article" date="2019" name="Int. J. Syst. Evol. Microbiol.">
        <title>The Global Catalogue of Microorganisms (GCM) 10K type strain sequencing project: providing services to taxonomists for standard genome sequencing and annotation.</title>
        <authorList>
            <consortium name="The Broad Institute Genomics Platform"/>
            <consortium name="The Broad Institute Genome Sequencing Center for Infectious Disease"/>
            <person name="Wu L."/>
            <person name="Ma J."/>
        </authorList>
    </citation>
    <scope>NUCLEOTIDE SEQUENCE [LARGE SCALE GENOMIC DNA]</scope>
    <source>
        <strain evidence="3 4">JCM 3325</strain>
    </source>
</reference>
<feature type="transmembrane region" description="Helical" evidence="2">
    <location>
        <begin position="477"/>
        <end position="495"/>
    </location>
</feature>
<keyword evidence="4" id="KW-1185">Reference proteome</keyword>
<feature type="transmembrane region" description="Helical" evidence="2">
    <location>
        <begin position="62"/>
        <end position="81"/>
    </location>
</feature>
<organism evidence="3 4">
    <name type="scientific">Actinomadura vinacea</name>
    <dbReference type="NCBI Taxonomy" id="115336"/>
    <lineage>
        <taxon>Bacteria</taxon>
        <taxon>Bacillati</taxon>
        <taxon>Actinomycetota</taxon>
        <taxon>Actinomycetes</taxon>
        <taxon>Streptosporangiales</taxon>
        <taxon>Thermomonosporaceae</taxon>
        <taxon>Actinomadura</taxon>
    </lineage>
</organism>
<feature type="region of interest" description="Disordered" evidence="1">
    <location>
        <begin position="1"/>
        <end position="22"/>
    </location>
</feature>
<feature type="transmembrane region" description="Helical" evidence="2">
    <location>
        <begin position="307"/>
        <end position="325"/>
    </location>
</feature>
<evidence type="ECO:0000256" key="2">
    <source>
        <dbReference type="SAM" id="Phobius"/>
    </source>
</evidence>
<evidence type="ECO:0000313" key="3">
    <source>
        <dbReference type="EMBL" id="GAA2402764.1"/>
    </source>
</evidence>
<feature type="transmembrane region" description="Helical" evidence="2">
    <location>
        <begin position="410"/>
        <end position="430"/>
    </location>
</feature>
<feature type="transmembrane region" description="Helical" evidence="2">
    <location>
        <begin position="116"/>
        <end position="136"/>
    </location>
</feature>
<feature type="transmembrane region" description="Helical" evidence="2">
    <location>
        <begin position="38"/>
        <end position="56"/>
    </location>
</feature>
<feature type="transmembrane region" description="Helical" evidence="2">
    <location>
        <begin position="337"/>
        <end position="356"/>
    </location>
</feature>
<evidence type="ECO:0000256" key="1">
    <source>
        <dbReference type="SAM" id="MobiDB-lite"/>
    </source>
</evidence>
<dbReference type="InterPro" id="IPR045723">
    <property type="entry name" value="DUF6077"/>
</dbReference>
<name>A0ABN3IGE8_9ACTN</name>
<protein>
    <submittedName>
        <fullName evidence="3">Uncharacterized protein</fullName>
    </submittedName>
</protein>
<feature type="compositionally biased region" description="Basic and acidic residues" evidence="1">
    <location>
        <begin position="1"/>
        <end position="14"/>
    </location>
</feature>
<feature type="transmembrane region" description="Helical" evidence="2">
    <location>
        <begin position="507"/>
        <end position="527"/>
    </location>
</feature>
<feature type="transmembrane region" description="Helical" evidence="2">
    <location>
        <begin position="195"/>
        <end position="215"/>
    </location>
</feature>
<feature type="transmembrane region" description="Helical" evidence="2">
    <location>
        <begin position="387"/>
        <end position="403"/>
    </location>
</feature>
<feature type="transmembrane region" description="Helical" evidence="2">
    <location>
        <begin position="142"/>
        <end position="163"/>
    </location>
</feature>
<keyword evidence="2" id="KW-0472">Membrane</keyword>
<accession>A0ABN3IGE8</accession>
<proteinExistence type="predicted"/>
<gene>
    <name evidence="3" type="ORF">GCM10010191_07890</name>
</gene>
<feature type="transmembrane region" description="Helical" evidence="2">
    <location>
        <begin position="548"/>
        <end position="567"/>
    </location>
</feature>
<feature type="transmembrane region" description="Helical" evidence="2">
    <location>
        <begin position="445"/>
        <end position="465"/>
    </location>
</feature>
<keyword evidence="2" id="KW-0812">Transmembrane</keyword>
<feature type="transmembrane region" description="Helical" evidence="2">
    <location>
        <begin position="363"/>
        <end position="381"/>
    </location>
</feature>
<dbReference type="EMBL" id="BAAARW010000002">
    <property type="protein sequence ID" value="GAA2402764.1"/>
    <property type="molecule type" value="Genomic_DNA"/>
</dbReference>
<keyword evidence="2" id="KW-1133">Transmembrane helix</keyword>
<sequence>MVRLDEHVRPEQDHGTAPGGPFAPGAALTRALDRGTDGLVIAFALWTLVYHAGLLVRPPTWVLLAVWAVATAAAGAGYVLWRRSRAGRGAVDAGGTGAPADRGLWRDSPVRTWAGVPRLVPAVALLAGVGAGTSAGLHEAGVPWWCTWSLGLISVAATAYGVLRLGRAPGTAEDAGAPPRERPGDSSGNSFGDRWGSLVAFATAGAFAAASWFMVNPDGDDAYFVSRSVAAGTDGRIPQHDVIFSTGSFGPIAGEPPVSSVEVLAGALARLTGVHPTSFLWYAVLPAVTFVAVWALWRLVREWAPRWALACFVAATAYLLWSGVGQASLGSFHLLRMWQGKAMMVSIMVPLLYVHLTRWAERRTAGGLVLLTAAGVAAVGLSSSATLVVPLVTVAAAAPLVLSGRVRTGAAACAAMVYPLAAGLAVVVLHHDTSVVGPFTDAPVSYSWVLLSATMGVLTGCALWAGSRTARPGVPSLITAGVAGVATLLLVPGVLDVIADATGAAQVMWRTMWVVPAPALVGLLAAVRPPEGLRPAAARGDLARALPAAVPVALCAAMVVGGVPLWSGQNGTTVTHRPAWKFPQRNLSTALAVVRAGRAHDPGRPQVVLMPQQYMRAVPLLSTRDHAINPNSHYLRLLPAPRAFIDDRLLLTTLVTSPQAADPSAAETRAALRRTGVTAACARRSDQDGLRLLEAAGYGNRSRVGKLTCVFPGRT</sequence>
<evidence type="ECO:0000313" key="4">
    <source>
        <dbReference type="Proteomes" id="UP001501231"/>
    </source>
</evidence>
<feature type="transmembrane region" description="Helical" evidence="2">
    <location>
        <begin position="279"/>
        <end position="300"/>
    </location>
</feature>
<dbReference type="Pfam" id="PF19554">
    <property type="entry name" value="DUF6077"/>
    <property type="match status" value="1"/>
</dbReference>